<dbReference type="InterPro" id="IPR036388">
    <property type="entry name" value="WH-like_DNA-bd_sf"/>
</dbReference>
<dbReference type="PANTHER" id="PTHR30126">
    <property type="entry name" value="HTH-TYPE TRANSCRIPTIONAL REGULATOR"/>
    <property type="match status" value="1"/>
</dbReference>
<gene>
    <name evidence="6" type="ORF">M5X19_21525</name>
</gene>
<keyword evidence="2" id="KW-0805">Transcription regulation</keyword>
<dbReference type="RefSeq" id="WP_268616776.1">
    <property type="nucleotide sequence ID" value="NZ_JAMDMX010000071.1"/>
</dbReference>
<comment type="similarity">
    <text evidence="1">Belongs to the LysR transcriptional regulatory family.</text>
</comment>
<evidence type="ECO:0000259" key="5">
    <source>
        <dbReference type="PROSITE" id="PS50931"/>
    </source>
</evidence>
<dbReference type="EMBL" id="JAMDMX010000071">
    <property type="protein sequence ID" value="MCY9695464.1"/>
    <property type="molecule type" value="Genomic_DNA"/>
</dbReference>
<evidence type="ECO:0000313" key="7">
    <source>
        <dbReference type="Proteomes" id="UP001527099"/>
    </source>
</evidence>
<evidence type="ECO:0000313" key="6">
    <source>
        <dbReference type="EMBL" id="MCY9695464.1"/>
    </source>
</evidence>
<protein>
    <submittedName>
        <fullName evidence="6">LysR family transcriptional regulator</fullName>
    </submittedName>
</protein>
<dbReference type="Gene3D" id="1.10.10.10">
    <property type="entry name" value="Winged helix-like DNA-binding domain superfamily/Winged helix DNA-binding domain"/>
    <property type="match status" value="1"/>
</dbReference>
<name>A0ABT4GGZ6_9BACL</name>
<keyword evidence="7" id="KW-1185">Reference proteome</keyword>
<accession>A0ABT4GGZ6</accession>
<dbReference type="CDD" id="cd05466">
    <property type="entry name" value="PBP2_LTTR_substrate"/>
    <property type="match status" value="1"/>
</dbReference>
<reference evidence="6 7" key="1">
    <citation type="submission" date="2022-05" db="EMBL/GenBank/DDBJ databases">
        <title>Genome Sequencing of Bee-Associated Microbes.</title>
        <authorList>
            <person name="Dunlap C."/>
        </authorList>
    </citation>
    <scope>NUCLEOTIDE SEQUENCE [LARGE SCALE GENOMIC DNA]</scope>
    <source>
        <strain evidence="6 7">NRRL B-14421</strain>
    </source>
</reference>
<dbReference type="Gene3D" id="3.40.190.290">
    <property type="match status" value="1"/>
</dbReference>
<dbReference type="Pfam" id="PF00126">
    <property type="entry name" value="HTH_1"/>
    <property type="match status" value="1"/>
</dbReference>
<feature type="domain" description="HTH lysR-type" evidence="5">
    <location>
        <begin position="1"/>
        <end position="58"/>
    </location>
</feature>
<organism evidence="6 7">
    <name type="scientific">Paenibacillus alginolyticus</name>
    <dbReference type="NCBI Taxonomy" id="59839"/>
    <lineage>
        <taxon>Bacteria</taxon>
        <taxon>Bacillati</taxon>
        <taxon>Bacillota</taxon>
        <taxon>Bacilli</taxon>
        <taxon>Bacillales</taxon>
        <taxon>Paenibacillaceae</taxon>
        <taxon>Paenibacillus</taxon>
    </lineage>
</organism>
<dbReference type="InterPro" id="IPR036390">
    <property type="entry name" value="WH_DNA-bd_sf"/>
</dbReference>
<dbReference type="PRINTS" id="PR00039">
    <property type="entry name" value="HTHLYSR"/>
</dbReference>
<dbReference type="InterPro" id="IPR000847">
    <property type="entry name" value="LysR_HTH_N"/>
</dbReference>
<dbReference type="InterPro" id="IPR005119">
    <property type="entry name" value="LysR_subst-bd"/>
</dbReference>
<evidence type="ECO:0000256" key="2">
    <source>
        <dbReference type="ARBA" id="ARBA00023015"/>
    </source>
</evidence>
<dbReference type="PANTHER" id="PTHR30126:SF39">
    <property type="entry name" value="HTH-TYPE TRANSCRIPTIONAL REGULATOR CYSL"/>
    <property type="match status" value="1"/>
</dbReference>
<sequence length="312" mass="35127">MNVFHLDMLACLMEHGSLSRAAKELGVSQPALTMRMKTLENELGVQLVSRSGNQLTVTAAGIAFNERAQRSLRVLKEGLDLISEPQGCMKVRLSVAGTPTLVTYFLPPLIGDFIRNRPNWDIPLHTGSTREVMEMLFDQVAQVGFINGHLEHPDLIILPICTYPFRLVAQPDHPLAKYARIHIFDLKHEPLLINVNESYSSYMIRYMFREHGVLMNVAMELNHSDSVKRMVMAGNGIAFLPSSVVQKEIEAAKLTALPLQLNRPLTREINLIFRKALIGHPSLEELLKHIELTSLNTPWPQFREGHLDEPSG</sequence>
<comment type="caution">
    <text evidence="6">The sequence shown here is derived from an EMBL/GenBank/DDBJ whole genome shotgun (WGS) entry which is preliminary data.</text>
</comment>
<dbReference type="SUPFAM" id="SSF46785">
    <property type="entry name" value="Winged helix' DNA-binding domain"/>
    <property type="match status" value="1"/>
</dbReference>
<dbReference type="Pfam" id="PF03466">
    <property type="entry name" value="LysR_substrate"/>
    <property type="match status" value="1"/>
</dbReference>
<dbReference type="SUPFAM" id="SSF53850">
    <property type="entry name" value="Periplasmic binding protein-like II"/>
    <property type="match status" value="1"/>
</dbReference>
<evidence type="ECO:0000256" key="1">
    <source>
        <dbReference type="ARBA" id="ARBA00009437"/>
    </source>
</evidence>
<dbReference type="Proteomes" id="UP001527099">
    <property type="component" value="Unassembled WGS sequence"/>
</dbReference>
<evidence type="ECO:0000256" key="4">
    <source>
        <dbReference type="ARBA" id="ARBA00023163"/>
    </source>
</evidence>
<keyword evidence="4" id="KW-0804">Transcription</keyword>
<keyword evidence="3" id="KW-0238">DNA-binding</keyword>
<evidence type="ECO:0000256" key="3">
    <source>
        <dbReference type="ARBA" id="ARBA00023125"/>
    </source>
</evidence>
<dbReference type="PROSITE" id="PS50931">
    <property type="entry name" value="HTH_LYSR"/>
    <property type="match status" value="1"/>
</dbReference>
<proteinExistence type="inferred from homology"/>